<dbReference type="Proteomes" id="UP001247307">
    <property type="component" value="Unassembled WGS sequence"/>
</dbReference>
<dbReference type="AlphaFoldDB" id="A0AAE3YFI0"/>
<feature type="domain" description="CSD" evidence="1">
    <location>
        <begin position="1"/>
        <end position="64"/>
    </location>
</feature>
<dbReference type="Gene3D" id="2.40.50.140">
    <property type="entry name" value="Nucleic acid-binding proteins"/>
    <property type="match status" value="1"/>
</dbReference>
<comment type="caution">
    <text evidence="2">The sequence shown here is derived from an EMBL/GenBank/DDBJ whole genome shotgun (WGS) entry which is preliminary data.</text>
</comment>
<proteinExistence type="predicted"/>
<evidence type="ECO:0000259" key="1">
    <source>
        <dbReference type="PROSITE" id="PS51857"/>
    </source>
</evidence>
<evidence type="ECO:0000313" key="2">
    <source>
        <dbReference type="EMBL" id="MDR6891737.1"/>
    </source>
</evidence>
<dbReference type="PRINTS" id="PR00050">
    <property type="entry name" value="COLDSHOCK"/>
</dbReference>
<dbReference type="InterPro" id="IPR002059">
    <property type="entry name" value="CSP_DNA-bd"/>
</dbReference>
<dbReference type="SMART" id="SM00357">
    <property type="entry name" value="CSP"/>
    <property type="match status" value="1"/>
</dbReference>
<organism evidence="2 3">
    <name type="scientific">Falsarthrobacter nasiphocae</name>
    <dbReference type="NCBI Taxonomy" id="189863"/>
    <lineage>
        <taxon>Bacteria</taxon>
        <taxon>Bacillati</taxon>
        <taxon>Actinomycetota</taxon>
        <taxon>Actinomycetes</taxon>
        <taxon>Micrococcales</taxon>
        <taxon>Micrococcaceae</taxon>
        <taxon>Falsarthrobacter</taxon>
    </lineage>
</organism>
<dbReference type="RefSeq" id="WP_309849845.1">
    <property type="nucleotide sequence ID" value="NZ_BAAAIU010000045.1"/>
</dbReference>
<reference evidence="2" key="1">
    <citation type="submission" date="2023-07" db="EMBL/GenBank/DDBJ databases">
        <title>Sequencing the genomes of 1000 actinobacteria strains.</title>
        <authorList>
            <person name="Klenk H.-P."/>
        </authorList>
    </citation>
    <scope>NUCLEOTIDE SEQUENCE</scope>
    <source>
        <strain evidence="2">DSM 13988</strain>
    </source>
</reference>
<name>A0AAE3YFI0_9MICC</name>
<evidence type="ECO:0000313" key="3">
    <source>
        <dbReference type="Proteomes" id="UP001247307"/>
    </source>
</evidence>
<accession>A0AAE3YFI0</accession>
<dbReference type="EMBL" id="JAVDUI010000001">
    <property type="protein sequence ID" value="MDR6891737.1"/>
    <property type="molecule type" value="Genomic_DNA"/>
</dbReference>
<dbReference type="Pfam" id="PF00313">
    <property type="entry name" value="CSD"/>
    <property type="match status" value="1"/>
</dbReference>
<keyword evidence="3" id="KW-1185">Reference proteome</keyword>
<dbReference type="InterPro" id="IPR011129">
    <property type="entry name" value="CSD"/>
</dbReference>
<sequence>MPIGKVKWYDATKGFGRILSEDGDDVFLHVSALEPGSPAPSPGTRMEFDLAQDRRGAQALRARVLEQGPSVVRNTRKSAADMAVITEDLIKLLDGVSNGLRRGRYPEDVHARKTAALLRAVADQLDA</sequence>
<dbReference type="GO" id="GO:0003676">
    <property type="term" value="F:nucleic acid binding"/>
    <property type="evidence" value="ECO:0007669"/>
    <property type="project" value="InterPro"/>
</dbReference>
<dbReference type="PROSITE" id="PS51857">
    <property type="entry name" value="CSD_2"/>
    <property type="match status" value="1"/>
</dbReference>
<dbReference type="InterPro" id="IPR012340">
    <property type="entry name" value="NA-bd_OB-fold"/>
</dbReference>
<protein>
    <submittedName>
        <fullName evidence="2">CspA family cold shock protein</fullName>
    </submittedName>
</protein>
<dbReference type="SUPFAM" id="SSF50249">
    <property type="entry name" value="Nucleic acid-binding proteins"/>
    <property type="match status" value="1"/>
</dbReference>
<gene>
    <name evidence="2" type="ORF">J2S35_000677</name>
</gene>
<dbReference type="CDD" id="cd04458">
    <property type="entry name" value="CSP_CDS"/>
    <property type="match status" value="1"/>
</dbReference>